<dbReference type="InterPro" id="IPR050250">
    <property type="entry name" value="Macrolide_Exporter_MacB"/>
</dbReference>
<dbReference type="EMBL" id="JACOOH010000002">
    <property type="protein sequence ID" value="MBC5620434.1"/>
    <property type="molecule type" value="Genomic_DNA"/>
</dbReference>
<dbReference type="PANTHER" id="PTHR30572:SF18">
    <property type="entry name" value="ABC-TYPE MACROLIDE FAMILY EXPORT SYSTEM PERMEASE COMPONENT 2"/>
    <property type="match status" value="1"/>
</dbReference>
<dbReference type="InterPro" id="IPR025857">
    <property type="entry name" value="MacB_PCD"/>
</dbReference>
<dbReference type="PANTHER" id="PTHR30572">
    <property type="entry name" value="MEMBRANE COMPONENT OF TRANSPORTER-RELATED"/>
    <property type="match status" value="1"/>
</dbReference>
<dbReference type="RefSeq" id="WP_186975214.1">
    <property type="nucleotide sequence ID" value="NZ_JACOOH010000002.1"/>
</dbReference>
<keyword evidence="5 6" id="KW-0472">Membrane</keyword>
<evidence type="ECO:0000313" key="9">
    <source>
        <dbReference type="EMBL" id="MBC5620434.1"/>
    </source>
</evidence>
<keyword evidence="10" id="KW-1185">Reference proteome</keyword>
<dbReference type="Pfam" id="PF12704">
    <property type="entry name" value="MacB_PCD"/>
    <property type="match status" value="1"/>
</dbReference>
<dbReference type="Proteomes" id="UP000646484">
    <property type="component" value="Unassembled WGS sequence"/>
</dbReference>
<dbReference type="Pfam" id="PF02687">
    <property type="entry name" value="FtsX"/>
    <property type="match status" value="1"/>
</dbReference>
<comment type="subcellular location">
    <subcellularLocation>
        <location evidence="1">Cell membrane</location>
        <topology evidence="1">Multi-pass membrane protein</topology>
    </subcellularLocation>
</comment>
<feature type="domain" description="ABC3 transporter permease C-terminal" evidence="7">
    <location>
        <begin position="275"/>
        <end position="391"/>
    </location>
</feature>
<gene>
    <name evidence="9" type="ORF">H8S64_04930</name>
</gene>
<feature type="transmembrane region" description="Helical" evidence="6">
    <location>
        <begin position="366"/>
        <end position="391"/>
    </location>
</feature>
<evidence type="ECO:0000259" key="8">
    <source>
        <dbReference type="Pfam" id="PF12704"/>
    </source>
</evidence>
<accession>A0ABR7CXV0</accession>
<keyword evidence="4 6" id="KW-1133">Transmembrane helix</keyword>
<keyword evidence="3 6" id="KW-0812">Transmembrane</keyword>
<feature type="transmembrane region" description="Helical" evidence="6">
    <location>
        <begin position="313"/>
        <end position="338"/>
    </location>
</feature>
<keyword evidence="2" id="KW-1003">Cell membrane</keyword>
<evidence type="ECO:0000313" key="10">
    <source>
        <dbReference type="Proteomes" id="UP000646484"/>
    </source>
</evidence>
<reference evidence="9 10" key="1">
    <citation type="submission" date="2020-08" db="EMBL/GenBank/DDBJ databases">
        <title>Genome public.</title>
        <authorList>
            <person name="Liu C."/>
            <person name="Sun Q."/>
        </authorList>
    </citation>
    <scope>NUCLEOTIDE SEQUENCE [LARGE SCALE GENOMIC DNA]</scope>
    <source>
        <strain evidence="9 10">NSJ-56</strain>
    </source>
</reference>
<feature type="transmembrane region" description="Helical" evidence="6">
    <location>
        <begin position="267"/>
        <end position="292"/>
    </location>
</feature>
<sequence>MGKLRIYFKPIWYNIMHHKAYAGFCVFGTMLTFVFITILLQVTNVIVGNTPPTDDPERVLYINSYVYDKQGECIGCCRREDVASIMSNVVGYDCYACTHFELGNILVNGQYIDNGAEYVEPNYWNVLQYHFVQGRSWEEEESHQPYAIVNKSFAERYFATDDVLGKEIEFQETTYKILGVVADVSMFSIEGRVSVWLPEHFNEYISTGSRFVETYVLFPEDVSVEIMKRNLKHGFDIWTRMQNWDNVRVREFSTLKEVSINMNGGDLLLMGLGGILFILLIIPLLNIILLSMANNSVQASEIGLRRALGANRFTAFMAILSENLVLILIGTLGGIILVTPVCRYIDGLFFMDSIVGRSMVLPEIDWMIVLLIVLPLSVLFSLVSGGIPAYLNVKRSIVDMLKGGSKC</sequence>
<feature type="transmembrane region" description="Helical" evidence="6">
    <location>
        <begin position="21"/>
        <end position="42"/>
    </location>
</feature>
<evidence type="ECO:0000256" key="4">
    <source>
        <dbReference type="ARBA" id="ARBA00022989"/>
    </source>
</evidence>
<feature type="domain" description="MacB-like periplasmic core" evidence="8">
    <location>
        <begin position="114"/>
        <end position="231"/>
    </location>
</feature>
<proteinExistence type="predicted"/>
<evidence type="ECO:0000256" key="2">
    <source>
        <dbReference type="ARBA" id="ARBA00022475"/>
    </source>
</evidence>
<evidence type="ECO:0000256" key="6">
    <source>
        <dbReference type="SAM" id="Phobius"/>
    </source>
</evidence>
<protein>
    <submittedName>
        <fullName evidence="9">ABC transporter permease</fullName>
    </submittedName>
</protein>
<evidence type="ECO:0000256" key="5">
    <source>
        <dbReference type="ARBA" id="ARBA00023136"/>
    </source>
</evidence>
<evidence type="ECO:0000259" key="7">
    <source>
        <dbReference type="Pfam" id="PF02687"/>
    </source>
</evidence>
<evidence type="ECO:0000256" key="3">
    <source>
        <dbReference type="ARBA" id="ARBA00022692"/>
    </source>
</evidence>
<evidence type="ECO:0000256" key="1">
    <source>
        <dbReference type="ARBA" id="ARBA00004651"/>
    </source>
</evidence>
<name>A0ABR7CXV0_9BACT</name>
<organism evidence="9 10">
    <name type="scientific">Butyricimonas hominis</name>
    <dbReference type="NCBI Taxonomy" id="2763032"/>
    <lineage>
        <taxon>Bacteria</taxon>
        <taxon>Pseudomonadati</taxon>
        <taxon>Bacteroidota</taxon>
        <taxon>Bacteroidia</taxon>
        <taxon>Bacteroidales</taxon>
        <taxon>Odoribacteraceae</taxon>
        <taxon>Butyricimonas</taxon>
    </lineage>
</organism>
<comment type="caution">
    <text evidence="9">The sequence shown here is derived from an EMBL/GenBank/DDBJ whole genome shotgun (WGS) entry which is preliminary data.</text>
</comment>
<dbReference type="InterPro" id="IPR003838">
    <property type="entry name" value="ABC3_permease_C"/>
</dbReference>